<dbReference type="Proteomes" id="UP000515203">
    <property type="component" value="Unplaced"/>
</dbReference>
<feature type="compositionally biased region" description="Pro residues" evidence="1">
    <location>
        <begin position="43"/>
        <end position="57"/>
    </location>
</feature>
<gene>
    <name evidence="3" type="primary">Cys1</name>
</gene>
<accession>A0A6P6DDI5</accession>
<sequence>MGSGSSRSLRAQRRRGSHSPAAPEHRSAAAATVVATADAAAPAPAPAPAPGSAPAAPPDGRSEALRLLDLLLAESAAWGAQAPAGSPPESPRQEPQARHKAVIHLLQPCRGGADGQH</sequence>
<dbReference type="AlphaFoldDB" id="A0A6P6DDI5"/>
<reference evidence="3" key="1">
    <citation type="submission" date="2025-08" db="UniProtKB">
        <authorList>
            <consortium name="RefSeq"/>
        </authorList>
    </citation>
    <scope>IDENTIFICATION</scope>
</reference>
<name>A0A6P6DDI5_OCTDE</name>
<keyword evidence="2" id="KW-1185">Reference proteome</keyword>
<organism evidence="2 3">
    <name type="scientific">Octodon degus</name>
    <name type="common">Degu</name>
    <name type="synonym">Sciurus degus</name>
    <dbReference type="NCBI Taxonomy" id="10160"/>
    <lineage>
        <taxon>Eukaryota</taxon>
        <taxon>Metazoa</taxon>
        <taxon>Chordata</taxon>
        <taxon>Craniata</taxon>
        <taxon>Vertebrata</taxon>
        <taxon>Euteleostomi</taxon>
        <taxon>Mammalia</taxon>
        <taxon>Eutheria</taxon>
        <taxon>Euarchontoglires</taxon>
        <taxon>Glires</taxon>
        <taxon>Rodentia</taxon>
        <taxon>Hystricomorpha</taxon>
        <taxon>Octodontidae</taxon>
        <taxon>Octodon</taxon>
    </lineage>
</organism>
<evidence type="ECO:0000313" key="2">
    <source>
        <dbReference type="Proteomes" id="UP000515203"/>
    </source>
</evidence>
<dbReference type="InterPro" id="IPR058884">
    <property type="entry name" value="Cys1"/>
</dbReference>
<feature type="compositionally biased region" description="Low complexity" evidence="1">
    <location>
        <begin position="18"/>
        <end position="42"/>
    </location>
</feature>
<proteinExistence type="predicted"/>
<dbReference type="RefSeq" id="XP_023558172.1">
    <property type="nucleotide sequence ID" value="XM_023702404.1"/>
</dbReference>
<protein>
    <submittedName>
        <fullName evidence="3">Cystin-1 isoform X3</fullName>
    </submittedName>
</protein>
<feature type="region of interest" description="Disordered" evidence="1">
    <location>
        <begin position="1"/>
        <end position="65"/>
    </location>
</feature>
<evidence type="ECO:0000256" key="1">
    <source>
        <dbReference type="SAM" id="MobiDB-lite"/>
    </source>
</evidence>
<evidence type="ECO:0000313" key="3">
    <source>
        <dbReference type="RefSeq" id="XP_023558172.1"/>
    </source>
</evidence>
<feature type="region of interest" description="Disordered" evidence="1">
    <location>
        <begin position="78"/>
        <end position="117"/>
    </location>
</feature>
<dbReference type="GeneID" id="101593011"/>
<dbReference type="Pfam" id="PF26203">
    <property type="entry name" value="Cys1"/>
    <property type="match status" value="1"/>
</dbReference>
<dbReference type="CTD" id="192668"/>